<comment type="pathway">
    <text evidence="2">Cell wall biogenesis; lipoteichoic acid biosynthesis.</text>
</comment>
<proteinExistence type="predicted"/>
<evidence type="ECO:0000256" key="1">
    <source>
        <dbReference type="ARBA" id="ARBA00004651"/>
    </source>
</evidence>
<name>A0A212KJK1_9FIRM</name>
<comment type="subcellular location">
    <subcellularLocation>
        <location evidence="1">Cell membrane</location>
        <topology evidence="1">Multi-pass membrane protein</topology>
    </subcellularLocation>
</comment>
<dbReference type="GO" id="GO:0016787">
    <property type="term" value="F:hydrolase activity"/>
    <property type="evidence" value="ECO:0007669"/>
    <property type="project" value="UniProtKB-KW"/>
</dbReference>
<feature type="domain" description="Sulfatase N-terminal" evidence="8">
    <location>
        <begin position="267"/>
        <end position="518"/>
    </location>
</feature>
<dbReference type="GO" id="GO:0005886">
    <property type="term" value="C:plasma membrane"/>
    <property type="evidence" value="ECO:0007669"/>
    <property type="project" value="UniProtKB-SubCell"/>
</dbReference>
<keyword evidence="6 7" id="KW-0472">Membrane</keyword>
<keyword evidence="9" id="KW-0378">Hydrolase</keyword>
<feature type="transmembrane region" description="Helical" evidence="7">
    <location>
        <begin position="160"/>
        <end position="177"/>
    </location>
</feature>
<evidence type="ECO:0000259" key="8">
    <source>
        <dbReference type="Pfam" id="PF00884"/>
    </source>
</evidence>
<dbReference type="CDD" id="cd16015">
    <property type="entry name" value="LTA_synthase"/>
    <property type="match status" value="1"/>
</dbReference>
<dbReference type="SUPFAM" id="SSF53649">
    <property type="entry name" value="Alkaline phosphatase-like"/>
    <property type="match status" value="1"/>
</dbReference>
<dbReference type="PANTHER" id="PTHR47371:SF3">
    <property type="entry name" value="PHOSPHOGLYCEROL TRANSFERASE I"/>
    <property type="match status" value="1"/>
</dbReference>
<keyword evidence="5 7" id="KW-1133">Transmembrane helix</keyword>
<protein>
    <submittedName>
        <fullName evidence="9">Arylsulfatase</fullName>
        <ecNumber evidence="9">3.1.6.-</ecNumber>
    </submittedName>
</protein>
<accession>A0A212KJK1</accession>
<dbReference type="PANTHER" id="PTHR47371">
    <property type="entry name" value="LIPOTEICHOIC ACID SYNTHASE"/>
    <property type="match status" value="1"/>
</dbReference>
<reference evidence="9" key="1">
    <citation type="submission" date="2016-04" db="EMBL/GenBank/DDBJ databases">
        <authorList>
            <person name="Evans L.H."/>
            <person name="Alamgir A."/>
            <person name="Owens N."/>
            <person name="Weber N.D."/>
            <person name="Virtaneva K."/>
            <person name="Barbian K."/>
            <person name="Babar A."/>
            <person name="Rosenke K."/>
        </authorList>
    </citation>
    <scope>NUCLEOTIDE SEQUENCE</scope>
    <source>
        <strain evidence="9">86</strain>
    </source>
</reference>
<evidence type="ECO:0000313" key="9">
    <source>
        <dbReference type="EMBL" id="SBW11837.1"/>
    </source>
</evidence>
<sequence length="606" mass="68632">MNDWKRRLDKLSRDPLLTPALLALAALGIGLLSLWFAVMDNHTAMFLSYFKNPYIIILNLLPPLFLTLLLYFLTGRAWISYGVTAAAVVGLSVVNYYKLTFRNDPVMFEDLLLIKEAGNMAGKYKLFLNRSIVTALFLILLGGVFLFFAARAGTDCRPRLICTLLLLMVALPLRVLYTDLDLYINKTANVGLINSWSATQAYTSKGFLYPFLYSIQEAADAPPGSYDAERAATILSSYTDVDIPENQKVDIIAIQLEAYNDFSRFGALELSPLVYEEFHKLEAEGYSGNLVTNIFAGGTVDTERSFLTGYSRLGSFRSPTNSYVRYFKNQGYTTEGSHPCYAWFYNRTNINENLGFDNYYFLENYYGALNNNEIAGDKILFPEIIRLYEEHKASSDAPYFSFNVTYQGHGPYDTDYAWLGDGFVVDNGQYTQEELNLMNNYFGSIQDTNDALKNFFDSYRASSDPVVIIMFGDHNPWMGDNNSIYNLLGIDLDLSTQTGFMNYYATRYLIWANDAAKEALGNSFQGTGTDIGPYFLMDQVFRLCGWEGSAYMQAQDQLMDRVGVMSQSTYLYLEHGVLTDTLAPDNLELVRQFNGVQYYSRKHFTG</sequence>
<keyword evidence="3" id="KW-1003">Cell membrane</keyword>
<evidence type="ECO:0000256" key="4">
    <source>
        <dbReference type="ARBA" id="ARBA00022692"/>
    </source>
</evidence>
<evidence type="ECO:0000256" key="2">
    <source>
        <dbReference type="ARBA" id="ARBA00004936"/>
    </source>
</evidence>
<keyword evidence="4 7" id="KW-0812">Transmembrane</keyword>
<gene>
    <name evidence="9" type="ORF">KL86CLO1_13407</name>
</gene>
<dbReference type="EMBL" id="FLUN01000001">
    <property type="protein sequence ID" value="SBW11837.1"/>
    <property type="molecule type" value="Genomic_DNA"/>
</dbReference>
<evidence type="ECO:0000256" key="5">
    <source>
        <dbReference type="ARBA" id="ARBA00022989"/>
    </source>
</evidence>
<dbReference type="InterPro" id="IPR017850">
    <property type="entry name" value="Alkaline_phosphatase_core_sf"/>
</dbReference>
<feature type="transmembrane region" description="Helical" evidence="7">
    <location>
        <begin position="53"/>
        <end position="73"/>
    </location>
</feature>
<dbReference type="Pfam" id="PF00884">
    <property type="entry name" value="Sulfatase"/>
    <property type="match status" value="1"/>
</dbReference>
<dbReference type="Gene3D" id="3.40.720.10">
    <property type="entry name" value="Alkaline Phosphatase, subunit A"/>
    <property type="match status" value="1"/>
</dbReference>
<dbReference type="InterPro" id="IPR000917">
    <property type="entry name" value="Sulfatase_N"/>
</dbReference>
<evidence type="ECO:0000256" key="3">
    <source>
        <dbReference type="ARBA" id="ARBA00022475"/>
    </source>
</evidence>
<feature type="transmembrane region" description="Helical" evidence="7">
    <location>
        <begin position="127"/>
        <end position="148"/>
    </location>
</feature>
<dbReference type="AlphaFoldDB" id="A0A212KJK1"/>
<feature type="transmembrane region" description="Helical" evidence="7">
    <location>
        <begin position="78"/>
        <end position="97"/>
    </location>
</feature>
<feature type="transmembrane region" description="Helical" evidence="7">
    <location>
        <begin position="20"/>
        <end position="38"/>
    </location>
</feature>
<dbReference type="EC" id="3.1.6.-" evidence="9"/>
<organism evidence="9">
    <name type="scientific">uncultured Eubacteriales bacterium</name>
    <dbReference type="NCBI Taxonomy" id="172733"/>
    <lineage>
        <taxon>Bacteria</taxon>
        <taxon>Bacillati</taxon>
        <taxon>Bacillota</taxon>
        <taxon>Clostridia</taxon>
        <taxon>Eubacteriales</taxon>
        <taxon>environmental samples</taxon>
    </lineage>
</organism>
<dbReference type="InterPro" id="IPR050448">
    <property type="entry name" value="OpgB/LTA_synthase_biosynth"/>
</dbReference>
<evidence type="ECO:0000256" key="7">
    <source>
        <dbReference type="SAM" id="Phobius"/>
    </source>
</evidence>
<evidence type="ECO:0000256" key="6">
    <source>
        <dbReference type="ARBA" id="ARBA00023136"/>
    </source>
</evidence>